<dbReference type="GeneID" id="14883642"/>
<name>A0A0A1TVR2_ENTIV</name>
<evidence type="ECO:0000313" key="2">
    <source>
        <dbReference type="Proteomes" id="UP000014680"/>
    </source>
</evidence>
<dbReference type="RefSeq" id="XP_004183903.1">
    <property type="nucleotide sequence ID" value="XM_004183855.1"/>
</dbReference>
<dbReference type="VEuPathDB" id="AmoebaDB:EIN_171020"/>
<sequence length="306" mass="35748">MSFFRHLFKGKNVVEKAISNKESNLSSFEGYLVDASKHQKLFGYLSKVSQKKVPNDKALVYLTIWYNIITSRHSVEFCQYVQNFHIERLKLKNPNLVLQKFAMYLDHKIVLLKKYPSVVNNGLPAFETSLEFLNELCEAWKLLVELPWTDKQFYTDNELQILKVIFYEMNEVLTLLNDCVVSLCQNVTNLDSKKLPIVTKSLERADVIKYKYLSFIRKPILEQNFGNFPTQSYVPTSPMISFARQYFLKKDQGKSVTDLEESITTYAQSLTLDFNTNNAKIISYFRLQFPEFEGIRAPMRINSYVL</sequence>
<dbReference type="KEGG" id="eiv:EIN_171020"/>
<reference evidence="1 2" key="1">
    <citation type="submission" date="2012-10" db="EMBL/GenBank/DDBJ databases">
        <authorList>
            <person name="Zafar N."/>
            <person name="Inman J."/>
            <person name="Hall N."/>
            <person name="Lorenzi H."/>
            <person name="Caler E."/>
        </authorList>
    </citation>
    <scope>NUCLEOTIDE SEQUENCE [LARGE SCALE GENOMIC DNA]</scope>
    <source>
        <strain evidence="1 2">IP1</strain>
    </source>
</reference>
<dbReference type="Proteomes" id="UP000014680">
    <property type="component" value="Unassembled WGS sequence"/>
</dbReference>
<evidence type="ECO:0000313" key="1">
    <source>
        <dbReference type="EMBL" id="ELP84557.1"/>
    </source>
</evidence>
<gene>
    <name evidence="1" type="ORF">EIN_171020</name>
</gene>
<protein>
    <submittedName>
        <fullName evidence="1">Uncharacterized protein</fullName>
    </submittedName>
</protein>
<accession>A0A0A1TVR2</accession>
<organism evidence="1 2">
    <name type="scientific">Entamoeba invadens IP1</name>
    <dbReference type="NCBI Taxonomy" id="370355"/>
    <lineage>
        <taxon>Eukaryota</taxon>
        <taxon>Amoebozoa</taxon>
        <taxon>Evosea</taxon>
        <taxon>Archamoebae</taxon>
        <taxon>Mastigamoebida</taxon>
        <taxon>Entamoebidae</taxon>
        <taxon>Entamoeba</taxon>
    </lineage>
</organism>
<dbReference type="AlphaFoldDB" id="A0A0A1TVR2"/>
<dbReference type="EMBL" id="KB207112">
    <property type="protein sequence ID" value="ELP84557.1"/>
    <property type="molecule type" value="Genomic_DNA"/>
</dbReference>
<proteinExistence type="predicted"/>
<keyword evidence="2" id="KW-1185">Reference proteome</keyword>